<dbReference type="PANTHER" id="PTHR11926">
    <property type="entry name" value="GLUCOSYL/GLUCURONOSYL TRANSFERASES"/>
    <property type="match status" value="1"/>
</dbReference>
<evidence type="ECO:0000256" key="3">
    <source>
        <dbReference type="RuleBase" id="RU003718"/>
    </source>
</evidence>
<accession>A0A835RVN8</accession>
<evidence type="ECO:0000256" key="1">
    <source>
        <dbReference type="ARBA" id="ARBA00009995"/>
    </source>
</evidence>
<dbReference type="CDD" id="cd03784">
    <property type="entry name" value="GT1_Gtf-like"/>
    <property type="match status" value="1"/>
</dbReference>
<dbReference type="EMBL" id="JADCNL010000001">
    <property type="protein sequence ID" value="KAG0499400.1"/>
    <property type="molecule type" value="Genomic_DNA"/>
</dbReference>
<dbReference type="FunFam" id="3.40.50.2000:FF:000027">
    <property type="entry name" value="Glycosyltransferase"/>
    <property type="match status" value="1"/>
</dbReference>
<feature type="domain" description="Glycosyltransferase N-terminal" evidence="5">
    <location>
        <begin position="11"/>
        <end position="150"/>
    </location>
</feature>
<dbReference type="GO" id="GO:0080044">
    <property type="term" value="F:quercetin 7-O-glucosyltransferase activity"/>
    <property type="evidence" value="ECO:0007669"/>
    <property type="project" value="TreeGrafter"/>
</dbReference>
<keyword evidence="7" id="KW-1185">Reference proteome</keyword>
<evidence type="ECO:0000256" key="2">
    <source>
        <dbReference type="ARBA" id="ARBA00022679"/>
    </source>
</evidence>
<dbReference type="Proteomes" id="UP000636800">
    <property type="component" value="Chromosome 1"/>
</dbReference>
<dbReference type="FunFam" id="3.40.50.2000:FF:000055">
    <property type="entry name" value="Glycosyltransferase"/>
    <property type="match status" value="1"/>
</dbReference>
<evidence type="ECO:0000259" key="5">
    <source>
        <dbReference type="Pfam" id="PF26168"/>
    </source>
</evidence>
<dbReference type="PROSITE" id="PS00375">
    <property type="entry name" value="UDPGT"/>
    <property type="match status" value="1"/>
</dbReference>
<evidence type="ECO:0000313" key="7">
    <source>
        <dbReference type="Proteomes" id="UP000636800"/>
    </source>
</evidence>
<dbReference type="Pfam" id="PF26168">
    <property type="entry name" value="Glyco_transf_N"/>
    <property type="match status" value="1"/>
</dbReference>
<sequence>MGSISSGKPHVVCVPFPAQGHINPMLKLAKLLHIRGFHVTLVLTEFNYRRLVRACGPKAVEGLSDFQFATIPDGLPPSDDDATQDIPSLCASTSTTCLEPFRRLLADLNIRSPRVSCIVSDGAMSFTLDAARELDIPEVLFLTTSACGYLAYNYYRHLIDRGIIPLKDAADASNGFLETEVDWIPGLAKGIRLKDLPSFSRTTDPNDIMLNFTVRETERASMGTAIVLNSFESLERSAIEALHKFLPPILPIGPLSLQTRLAIPCDSPLAIFNSSLWKEDSTCIDWLRDRKPASVVYVNFGSITVMTNEQLAEFAWGLATSGFDFLWVLRPDLVTGESAVLPPEFVEETKGRGLMASWCAQEEVLMHPAVGVFLTHSGWNSTIESLSGGVPMVCWPFFAEQQTNCRYACTEWGVGLEIDNNVRRDEVKELIKEMMVGKKGMRMRNKATEWKQEALKAAAMGGTSVVNLDKMVNVLLSGRKG</sequence>
<proteinExistence type="inferred from homology"/>
<dbReference type="Gene3D" id="3.40.50.2000">
    <property type="entry name" value="Glycogen Phosphorylase B"/>
    <property type="match status" value="2"/>
</dbReference>
<protein>
    <recommendedName>
        <fullName evidence="4">Glycosyltransferase</fullName>
        <ecNumber evidence="4">2.4.1.-</ecNumber>
    </recommendedName>
</protein>
<dbReference type="InterPro" id="IPR058980">
    <property type="entry name" value="Glyco_transf_N"/>
</dbReference>
<evidence type="ECO:0000256" key="4">
    <source>
        <dbReference type="RuleBase" id="RU362057"/>
    </source>
</evidence>
<dbReference type="InterPro" id="IPR035595">
    <property type="entry name" value="UDP_glycos_trans_CS"/>
</dbReference>
<dbReference type="InterPro" id="IPR002213">
    <property type="entry name" value="UDP_glucos_trans"/>
</dbReference>
<gene>
    <name evidence="6" type="ORF">HPP92_004091</name>
</gene>
<dbReference type="OrthoDB" id="10257085at2759"/>
<keyword evidence="3" id="KW-0328">Glycosyltransferase</keyword>
<name>A0A835RVN8_VANPL</name>
<comment type="caution">
    <text evidence="6">The sequence shown here is derived from an EMBL/GenBank/DDBJ whole genome shotgun (WGS) entry which is preliminary data.</text>
</comment>
<dbReference type="EC" id="2.4.1.-" evidence="4"/>
<dbReference type="GO" id="GO:0080043">
    <property type="term" value="F:quercetin 3-O-glucosyltransferase activity"/>
    <property type="evidence" value="ECO:0007669"/>
    <property type="project" value="TreeGrafter"/>
</dbReference>
<dbReference type="AlphaFoldDB" id="A0A835RVN8"/>
<dbReference type="SUPFAM" id="SSF53756">
    <property type="entry name" value="UDP-Glycosyltransferase/glycogen phosphorylase"/>
    <property type="match status" value="1"/>
</dbReference>
<evidence type="ECO:0000313" key="6">
    <source>
        <dbReference type="EMBL" id="KAG0499400.1"/>
    </source>
</evidence>
<dbReference type="Pfam" id="PF00201">
    <property type="entry name" value="UDPGT"/>
    <property type="match status" value="1"/>
</dbReference>
<dbReference type="PANTHER" id="PTHR11926:SF774">
    <property type="entry name" value="UDP-GLYCOSYLTRANSFERASE 85A1-RELATED"/>
    <property type="match status" value="1"/>
</dbReference>
<reference evidence="6 7" key="1">
    <citation type="journal article" date="2020" name="Nat. Food">
        <title>A phased Vanilla planifolia genome enables genetic improvement of flavour and production.</title>
        <authorList>
            <person name="Hasing T."/>
            <person name="Tang H."/>
            <person name="Brym M."/>
            <person name="Khazi F."/>
            <person name="Huang T."/>
            <person name="Chambers A.H."/>
        </authorList>
    </citation>
    <scope>NUCLEOTIDE SEQUENCE [LARGE SCALE GENOMIC DNA]</scope>
    <source>
        <tissue evidence="6">Leaf</tissue>
    </source>
</reference>
<organism evidence="6 7">
    <name type="scientific">Vanilla planifolia</name>
    <name type="common">Vanilla</name>
    <dbReference type="NCBI Taxonomy" id="51239"/>
    <lineage>
        <taxon>Eukaryota</taxon>
        <taxon>Viridiplantae</taxon>
        <taxon>Streptophyta</taxon>
        <taxon>Embryophyta</taxon>
        <taxon>Tracheophyta</taxon>
        <taxon>Spermatophyta</taxon>
        <taxon>Magnoliopsida</taxon>
        <taxon>Liliopsida</taxon>
        <taxon>Asparagales</taxon>
        <taxon>Orchidaceae</taxon>
        <taxon>Vanilloideae</taxon>
        <taxon>Vanilleae</taxon>
        <taxon>Vanilla</taxon>
    </lineage>
</organism>
<comment type="similarity">
    <text evidence="1 3">Belongs to the UDP-glycosyltransferase family.</text>
</comment>
<keyword evidence="2 3" id="KW-0808">Transferase</keyword>